<evidence type="ECO:0000313" key="2">
    <source>
        <dbReference type="EMBL" id="QQP37620.1"/>
    </source>
</evidence>
<name>A0A7T8GU39_CALRO</name>
<evidence type="ECO:0000256" key="1">
    <source>
        <dbReference type="SAM" id="MobiDB-lite"/>
    </source>
</evidence>
<proteinExistence type="predicted"/>
<dbReference type="Proteomes" id="UP000595437">
    <property type="component" value="Chromosome 12"/>
</dbReference>
<dbReference type="EMBL" id="CP045901">
    <property type="protein sequence ID" value="QQP37620.1"/>
    <property type="molecule type" value="Genomic_DNA"/>
</dbReference>
<evidence type="ECO:0000313" key="3">
    <source>
        <dbReference type="Proteomes" id="UP000595437"/>
    </source>
</evidence>
<dbReference type="AlphaFoldDB" id="A0A7T8GU39"/>
<gene>
    <name evidence="2" type="ORF">FKW44_017946</name>
</gene>
<protein>
    <submittedName>
        <fullName evidence="2">Uncharacterized protein</fullName>
    </submittedName>
</protein>
<sequence length="63" mass="7274">MRAQFFLHAARKNLPEKQNGKSSTQQPCLPIHTRRNNQGLDVQKIIDSFALNHKNRRIVLHGT</sequence>
<reference evidence="3" key="1">
    <citation type="submission" date="2021-01" db="EMBL/GenBank/DDBJ databases">
        <title>Caligus Genome Assembly.</title>
        <authorList>
            <person name="Gallardo-Escarate C."/>
        </authorList>
    </citation>
    <scope>NUCLEOTIDE SEQUENCE [LARGE SCALE GENOMIC DNA]</scope>
</reference>
<keyword evidence="3" id="KW-1185">Reference proteome</keyword>
<accession>A0A7T8GU39</accession>
<feature type="region of interest" description="Disordered" evidence="1">
    <location>
        <begin position="1"/>
        <end position="32"/>
    </location>
</feature>
<organism evidence="2 3">
    <name type="scientific">Caligus rogercresseyi</name>
    <name type="common">Sea louse</name>
    <dbReference type="NCBI Taxonomy" id="217165"/>
    <lineage>
        <taxon>Eukaryota</taxon>
        <taxon>Metazoa</taxon>
        <taxon>Ecdysozoa</taxon>
        <taxon>Arthropoda</taxon>
        <taxon>Crustacea</taxon>
        <taxon>Multicrustacea</taxon>
        <taxon>Hexanauplia</taxon>
        <taxon>Copepoda</taxon>
        <taxon>Siphonostomatoida</taxon>
        <taxon>Caligidae</taxon>
        <taxon>Caligus</taxon>
    </lineage>
</organism>